<feature type="transmembrane region" description="Helical" evidence="7">
    <location>
        <begin position="224"/>
        <end position="243"/>
    </location>
</feature>
<keyword evidence="4 7" id="KW-0812">Transmembrane</keyword>
<feature type="transmembrane region" description="Helical" evidence="7">
    <location>
        <begin position="163"/>
        <end position="180"/>
    </location>
</feature>
<dbReference type="Proteomes" id="UP001372338">
    <property type="component" value="Unassembled WGS sequence"/>
</dbReference>
<evidence type="ECO:0000256" key="6">
    <source>
        <dbReference type="ARBA" id="ARBA00023136"/>
    </source>
</evidence>
<evidence type="ECO:0000256" key="2">
    <source>
        <dbReference type="ARBA" id="ARBA00005985"/>
    </source>
</evidence>
<comment type="similarity">
    <text evidence="2">Belongs to the UbiA prenyltransferase family.</text>
</comment>
<evidence type="ECO:0000256" key="3">
    <source>
        <dbReference type="ARBA" id="ARBA00022679"/>
    </source>
</evidence>
<evidence type="ECO:0000313" key="8">
    <source>
        <dbReference type="EMBL" id="KAK7290044.1"/>
    </source>
</evidence>
<keyword evidence="3" id="KW-0808">Transferase</keyword>
<dbReference type="PANTHER" id="PTHR43009">
    <property type="entry name" value="HOMOGENTISATE SOLANESYLTRANSFERASE, CHLOROPLASTIC"/>
    <property type="match status" value="1"/>
</dbReference>
<accession>A0AAN9PA89</accession>
<dbReference type="GO" id="GO:0031969">
    <property type="term" value="C:chloroplast membrane"/>
    <property type="evidence" value="ECO:0007669"/>
    <property type="project" value="UniProtKB-SubCell"/>
</dbReference>
<keyword evidence="5 7" id="KW-1133">Transmembrane helix</keyword>
<dbReference type="InterPro" id="IPR044878">
    <property type="entry name" value="UbiA_sf"/>
</dbReference>
<dbReference type="Pfam" id="PF01040">
    <property type="entry name" value="UbiA"/>
    <property type="match status" value="1"/>
</dbReference>
<evidence type="ECO:0000256" key="4">
    <source>
        <dbReference type="ARBA" id="ARBA00022692"/>
    </source>
</evidence>
<keyword evidence="9" id="KW-1185">Reference proteome</keyword>
<feature type="transmembrane region" description="Helical" evidence="7">
    <location>
        <begin position="192"/>
        <end position="212"/>
    </location>
</feature>
<feature type="transmembrane region" description="Helical" evidence="7">
    <location>
        <begin position="248"/>
        <end position="266"/>
    </location>
</feature>
<dbReference type="GO" id="GO:0016765">
    <property type="term" value="F:transferase activity, transferring alkyl or aryl (other than methyl) groups"/>
    <property type="evidence" value="ECO:0007669"/>
    <property type="project" value="InterPro"/>
</dbReference>
<name>A0AAN9PA89_CROPI</name>
<dbReference type="EMBL" id="JAYWIO010000001">
    <property type="protein sequence ID" value="KAK7290044.1"/>
    <property type="molecule type" value="Genomic_DNA"/>
</dbReference>
<evidence type="ECO:0000313" key="9">
    <source>
        <dbReference type="Proteomes" id="UP001372338"/>
    </source>
</evidence>
<feature type="transmembrane region" description="Helical" evidence="7">
    <location>
        <begin position="88"/>
        <end position="113"/>
    </location>
</feature>
<feature type="transmembrane region" description="Helical" evidence="7">
    <location>
        <begin position="134"/>
        <end position="157"/>
    </location>
</feature>
<protein>
    <submittedName>
        <fullName evidence="8">Uncharacterized protein</fullName>
    </submittedName>
</protein>
<comment type="subcellular location">
    <subcellularLocation>
        <location evidence="1">Plastid</location>
        <location evidence="1">Chloroplast membrane</location>
        <topology evidence="1">Multi-pass membrane protein</topology>
    </subcellularLocation>
</comment>
<dbReference type="Gene3D" id="1.10.357.140">
    <property type="entry name" value="UbiA prenyltransferase"/>
    <property type="match status" value="1"/>
</dbReference>
<keyword evidence="6 7" id="KW-0472">Membrane</keyword>
<proteinExistence type="inferred from homology"/>
<evidence type="ECO:0000256" key="7">
    <source>
        <dbReference type="SAM" id="Phobius"/>
    </source>
</evidence>
<dbReference type="PANTHER" id="PTHR43009:SF6">
    <property type="entry name" value="HOMOGENTISATE PHYTYLTRANSFERASE 1, CHLOROPLASTIC"/>
    <property type="match status" value="1"/>
</dbReference>
<sequence>MKSSHSLTHHYKVIEEGSDSQKYRSKFSINATSGQSFNQEARDQKSISDSIKNGLIVLYRFTRPYSAIPIVHAATAMAILTVEKFSDLSLVFVNGWLQVVIPYVLMIIVNCGLNELCDLEIDKINKPHLPLASGAISFGTGAAIVALSSFLSLWFSWMTGSGPLFWTIFYNNVLAVVYSADLPFLRWKKSSILTAIYIATTVGMSVPLGAFLHMQTSVFKRPTIFSRPLILSLTVLSIFCLVIAWIKVFSMCITLVNIAYGLAIIAGTTSPFLWSKLITILGHAGLALFLRHQAQFVDLKSKDSTQAFYMLIWKIKMQLHCYIVDLRSGVTFVKEVVSPLSKAGFMFVLF</sequence>
<dbReference type="AlphaFoldDB" id="A0AAN9PA89"/>
<dbReference type="InterPro" id="IPR000537">
    <property type="entry name" value="UbiA_prenyltransferase"/>
</dbReference>
<gene>
    <name evidence="8" type="ORF">RIF29_04171</name>
</gene>
<reference evidence="8 9" key="1">
    <citation type="submission" date="2024-01" db="EMBL/GenBank/DDBJ databases">
        <title>The genomes of 5 underutilized Papilionoideae crops provide insights into root nodulation and disease resistanc.</title>
        <authorList>
            <person name="Yuan L."/>
        </authorList>
    </citation>
    <scope>NUCLEOTIDE SEQUENCE [LARGE SCALE GENOMIC DNA]</scope>
    <source>
        <strain evidence="8">ZHUSHIDOU_FW_LH</strain>
        <tissue evidence="8">Leaf</tissue>
    </source>
</reference>
<feature type="transmembrane region" description="Helical" evidence="7">
    <location>
        <begin position="65"/>
        <end position="82"/>
    </location>
</feature>
<evidence type="ECO:0000256" key="5">
    <source>
        <dbReference type="ARBA" id="ARBA00022989"/>
    </source>
</evidence>
<comment type="caution">
    <text evidence="8">The sequence shown here is derived from an EMBL/GenBank/DDBJ whole genome shotgun (WGS) entry which is preliminary data.</text>
</comment>
<evidence type="ECO:0000256" key="1">
    <source>
        <dbReference type="ARBA" id="ARBA00004508"/>
    </source>
</evidence>
<organism evidence="8 9">
    <name type="scientific">Crotalaria pallida</name>
    <name type="common">Smooth rattlebox</name>
    <name type="synonym">Crotalaria striata</name>
    <dbReference type="NCBI Taxonomy" id="3830"/>
    <lineage>
        <taxon>Eukaryota</taxon>
        <taxon>Viridiplantae</taxon>
        <taxon>Streptophyta</taxon>
        <taxon>Embryophyta</taxon>
        <taxon>Tracheophyta</taxon>
        <taxon>Spermatophyta</taxon>
        <taxon>Magnoliopsida</taxon>
        <taxon>eudicotyledons</taxon>
        <taxon>Gunneridae</taxon>
        <taxon>Pentapetalae</taxon>
        <taxon>rosids</taxon>
        <taxon>fabids</taxon>
        <taxon>Fabales</taxon>
        <taxon>Fabaceae</taxon>
        <taxon>Papilionoideae</taxon>
        <taxon>50 kb inversion clade</taxon>
        <taxon>genistoids sensu lato</taxon>
        <taxon>core genistoids</taxon>
        <taxon>Crotalarieae</taxon>
        <taxon>Crotalaria</taxon>
    </lineage>
</organism>